<accession>A0A2I2FGM3</accession>
<feature type="compositionally biased region" description="Polar residues" evidence="4">
    <location>
        <begin position="41"/>
        <end position="63"/>
    </location>
</feature>
<keyword evidence="3" id="KW-0539">Nucleus</keyword>
<dbReference type="STRING" id="41067.A0A2I2FGM3"/>
<evidence type="ECO:0000313" key="6">
    <source>
        <dbReference type="EMBL" id="PLB39785.1"/>
    </source>
</evidence>
<keyword evidence="1" id="KW-0805">Transcription regulation</keyword>
<dbReference type="GO" id="GO:0008270">
    <property type="term" value="F:zinc ion binding"/>
    <property type="evidence" value="ECO:0007669"/>
    <property type="project" value="InterPro"/>
</dbReference>
<reference evidence="6 7" key="1">
    <citation type="submission" date="2017-12" db="EMBL/GenBank/DDBJ databases">
        <authorList>
            <consortium name="DOE Joint Genome Institute"/>
            <person name="Haridas S."/>
            <person name="Kjaerbolling I."/>
            <person name="Vesth T.C."/>
            <person name="Frisvad J.C."/>
            <person name="Nybo J.L."/>
            <person name="Theobald S."/>
            <person name="Kuo A."/>
            <person name="Bowyer P."/>
            <person name="Matsuda Y."/>
            <person name="Mondo S."/>
            <person name="Lyhne E.K."/>
            <person name="Kogle M.E."/>
            <person name="Clum A."/>
            <person name="Lipzen A."/>
            <person name="Salamov A."/>
            <person name="Ngan C.Y."/>
            <person name="Daum C."/>
            <person name="Chiniquy J."/>
            <person name="Barry K."/>
            <person name="LaButti K."/>
            <person name="Simmons B.A."/>
            <person name="Magnuson J.K."/>
            <person name="Mortensen U.H."/>
            <person name="Larsen T.O."/>
            <person name="Grigoriev I.V."/>
            <person name="Baker S.E."/>
            <person name="Andersen M.R."/>
            <person name="Nordberg H.P."/>
            <person name="Cantor M.N."/>
            <person name="Hua S.X."/>
        </authorList>
    </citation>
    <scope>NUCLEOTIDE SEQUENCE [LARGE SCALE GENOMIC DNA]</scope>
    <source>
        <strain evidence="6 7">CBS 102.13</strain>
    </source>
</reference>
<keyword evidence="2" id="KW-0804">Transcription</keyword>
<evidence type="ECO:0000259" key="5">
    <source>
        <dbReference type="SMART" id="SM00906"/>
    </source>
</evidence>
<dbReference type="PANTHER" id="PTHR47425:SF3">
    <property type="entry name" value="ZN(II)2CYS6 TRANSCRIPTION FACTOR (EUROFUNG)"/>
    <property type="match status" value="1"/>
</dbReference>
<keyword evidence="7" id="KW-1185">Reference proteome</keyword>
<evidence type="ECO:0000256" key="3">
    <source>
        <dbReference type="ARBA" id="ARBA00023242"/>
    </source>
</evidence>
<feature type="domain" description="Xylanolytic transcriptional activator regulatory" evidence="5">
    <location>
        <begin position="263"/>
        <end position="340"/>
    </location>
</feature>
<evidence type="ECO:0000256" key="2">
    <source>
        <dbReference type="ARBA" id="ARBA00023163"/>
    </source>
</evidence>
<feature type="region of interest" description="Disordered" evidence="4">
    <location>
        <begin position="565"/>
        <end position="599"/>
    </location>
</feature>
<dbReference type="AlphaFoldDB" id="A0A2I2FGM3"/>
<dbReference type="OrthoDB" id="4161332at2759"/>
<organism evidence="6 7">
    <name type="scientific">Aspergillus candidus</name>
    <dbReference type="NCBI Taxonomy" id="41067"/>
    <lineage>
        <taxon>Eukaryota</taxon>
        <taxon>Fungi</taxon>
        <taxon>Dikarya</taxon>
        <taxon>Ascomycota</taxon>
        <taxon>Pezizomycotina</taxon>
        <taxon>Eurotiomycetes</taxon>
        <taxon>Eurotiomycetidae</taxon>
        <taxon>Eurotiales</taxon>
        <taxon>Aspergillaceae</taxon>
        <taxon>Aspergillus</taxon>
        <taxon>Aspergillus subgen. Circumdati</taxon>
    </lineage>
</organism>
<feature type="region of interest" description="Disordered" evidence="4">
    <location>
        <begin position="19"/>
        <end position="72"/>
    </location>
</feature>
<proteinExistence type="predicted"/>
<sequence>MTLDPRRRDIDEWFYPRVRKSQKQATRGPREIPSEARTLTIHDNPSIMSRAASQQPSTPLENRSSYERDDLEEERNGFEIAAAALGQPGSNDGVRFYTGEQTGFTSTLDACSSETTLPRHLLLPSRPREYLAEEDREYLRIKGVFTLPGNDACSELLRCYISHVHPVMPIIEIDQVLDYYHSGRLREYNTLLLWSVFFAAVNFVPQSIYEKEGYKSRKEMKSALYSRAKCMYNNGGEREKIILLQSSLLLGFWHSELDEHMQPWYWTGIAITLCQVLGLHRNPDGSRYNSSVTDRQRMLWRRLWWSCFFRDRWLGLTFGRPFRINIQDCDTPWPLVSDLMYDVEATPEVLYAAFVPSEMPRLARYWVTLVELSKLLGDCIVMNYQIQRPKPSVEDVEALEQRLLQCELPDQYEKGLTRLATFYCCHVHLHYQALLITFYRPFSAEIPHIVPSNNQEDWCLRMRRKTDAAASQTNAILETLAQNKLLGFAGPMTPPLLVPAMQTHLYLCRSADPLSQTFRLNKIDTLMLVMEELQKTYTAASVYRGIFMKAIQQIFPNYRPSALLSTHTASPDRTSTGLPGSDNPEPVAGHVGQDTDQGMETSFNDDFVDALMDQASLFNLWEYWNGV</sequence>
<evidence type="ECO:0000313" key="7">
    <source>
        <dbReference type="Proteomes" id="UP000234585"/>
    </source>
</evidence>
<dbReference type="SMART" id="SM00906">
    <property type="entry name" value="Fungal_trans"/>
    <property type="match status" value="1"/>
</dbReference>
<dbReference type="RefSeq" id="XP_024673797.1">
    <property type="nucleotide sequence ID" value="XM_024811864.1"/>
</dbReference>
<dbReference type="EMBL" id="KZ559127">
    <property type="protein sequence ID" value="PLB39785.1"/>
    <property type="molecule type" value="Genomic_DNA"/>
</dbReference>
<dbReference type="GO" id="GO:0003677">
    <property type="term" value="F:DNA binding"/>
    <property type="evidence" value="ECO:0007669"/>
    <property type="project" value="InterPro"/>
</dbReference>
<dbReference type="Proteomes" id="UP000234585">
    <property type="component" value="Unassembled WGS sequence"/>
</dbReference>
<feature type="compositionally biased region" description="Polar residues" evidence="4">
    <location>
        <begin position="565"/>
        <end position="578"/>
    </location>
</feature>
<evidence type="ECO:0000256" key="1">
    <source>
        <dbReference type="ARBA" id="ARBA00023015"/>
    </source>
</evidence>
<dbReference type="GeneID" id="36519024"/>
<dbReference type="PANTHER" id="PTHR47425">
    <property type="entry name" value="FARB-RELATED"/>
    <property type="match status" value="1"/>
</dbReference>
<dbReference type="GO" id="GO:0006351">
    <property type="term" value="P:DNA-templated transcription"/>
    <property type="evidence" value="ECO:0007669"/>
    <property type="project" value="InterPro"/>
</dbReference>
<dbReference type="InterPro" id="IPR007219">
    <property type="entry name" value="XnlR_reg_dom"/>
</dbReference>
<protein>
    <submittedName>
        <fullName evidence="6">Fungal-specific transcription factor domain-domain-containing protein</fullName>
    </submittedName>
</protein>
<evidence type="ECO:0000256" key="4">
    <source>
        <dbReference type="SAM" id="MobiDB-lite"/>
    </source>
</evidence>
<dbReference type="CDD" id="cd12148">
    <property type="entry name" value="fungal_TF_MHR"/>
    <property type="match status" value="1"/>
</dbReference>
<name>A0A2I2FGM3_ASPCN</name>
<gene>
    <name evidence="6" type="ORF">BDW47DRAFT_102403</name>
</gene>
<dbReference type="Pfam" id="PF04082">
    <property type="entry name" value="Fungal_trans"/>
    <property type="match status" value="1"/>
</dbReference>
<dbReference type="InterPro" id="IPR052761">
    <property type="entry name" value="Fungal_Detox/Toxin_TFs"/>
</dbReference>